<evidence type="ECO:0000256" key="5">
    <source>
        <dbReference type="ARBA" id="ARBA00022989"/>
    </source>
</evidence>
<dbReference type="OrthoDB" id="8950604at2759"/>
<dbReference type="Gene3D" id="3.10.100.10">
    <property type="entry name" value="Mannose-Binding Protein A, subunit A"/>
    <property type="match status" value="1"/>
</dbReference>
<comment type="subcellular location">
    <subcellularLocation>
        <location evidence="1">Membrane</location>
        <topology evidence="1">Single-pass type II membrane protein</topology>
    </subcellularLocation>
</comment>
<dbReference type="PANTHER" id="PTHR22800:SF252">
    <property type="entry name" value="NATURAL KILLER CELLS ANTIGEN CD94"/>
    <property type="match status" value="1"/>
</dbReference>
<evidence type="ECO:0000256" key="8">
    <source>
        <dbReference type="ARBA" id="ARBA00041193"/>
    </source>
</evidence>
<keyword evidence="4" id="KW-0735">Signal-anchor</keyword>
<keyword evidence="2 10" id="KW-0812">Transmembrane</keyword>
<accession>A0A9B0U4B3</accession>
<dbReference type="GO" id="GO:0030246">
    <property type="term" value="F:carbohydrate binding"/>
    <property type="evidence" value="ECO:0007669"/>
    <property type="project" value="UniProtKB-KW"/>
</dbReference>
<protein>
    <recommendedName>
        <fullName evidence="8">Natural killer cells antigen CD94</fullName>
    </recommendedName>
    <alternativeName>
        <fullName evidence="9">Killer cell lectin-like receptor subfamily D member 1</fullName>
    </alternativeName>
</protein>
<dbReference type="PROSITE" id="PS50041">
    <property type="entry name" value="C_TYPE_LECTIN_2"/>
    <property type="match status" value="1"/>
</dbReference>
<evidence type="ECO:0000256" key="2">
    <source>
        <dbReference type="ARBA" id="ARBA00022692"/>
    </source>
</evidence>
<evidence type="ECO:0000256" key="1">
    <source>
        <dbReference type="ARBA" id="ARBA00004606"/>
    </source>
</evidence>
<evidence type="ECO:0000259" key="11">
    <source>
        <dbReference type="PROSITE" id="PS50041"/>
    </source>
</evidence>
<feature type="transmembrane region" description="Helical" evidence="10">
    <location>
        <begin position="49"/>
        <end position="67"/>
    </location>
</feature>
<reference evidence="13" key="1">
    <citation type="submission" date="2025-08" db="UniProtKB">
        <authorList>
            <consortium name="RefSeq"/>
        </authorList>
    </citation>
    <scope>IDENTIFICATION</scope>
    <source>
        <tissue evidence="13">Spleen</tissue>
    </source>
</reference>
<name>A0A9B0U4B3_CHRAS</name>
<keyword evidence="3" id="KW-0430">Lectin</keyword>
<evidence type="ECO:0000256" key="7">
    <source>
        <dbReference type="ARBA" id="ARBA00023180"/>
    </source>
</evidence>
<dbReference type="GeneID" id="102822418"/>
<keyword evidence="5 10" id="KW-1133">Transmembrane helix</keyword>
<evidence type="ECO:0000313" key="12">
    <source>
        <dbReference type="Proteomes" id="UP000504623"/>
    </source>
</evidence>
<dbReference type="InterPro" id="IPR016186">
    <property type="entry name" value="C-type_lectin-like/link_sf"/>
</dbReference>
<dbReference type="Proteomes" id="UP000504623">
    <property type="component" value="Unplaced"/>
</dbReference>
<evidence type="ECO:0000256" key="6">
    <source>
        <dbReference type="ARBA" id="ARBA00023136"/>
    </source>
</evidence>
<evidence type="ECO:0000313" key="13">
    <source>
        <dbReference type="RefSeq" id="XP_006875531.1"/>
    </source>
</evidence>
<dbReference type="InterPro" id="IPR033992">
    <property type="entry name" value="NKR-like_CTLD"/>
</dbReference>
<proteinExistence type="predicted"/>
<feature type="domain" description="C-type lectin" evidence="11">
    <location>
        <begin position="130"/>
        <end position="237"/>
    </location>
</feature>
<dbReference type="SMART" id="SM00034">
    <property type="entry name" value="CLECT"/>
    <property type="match status" value="1"/>
</dbReference>
<sequence>MDHSCHVENTGGIASSVTATCNVTNSQIPKPPAQLLDQILLFPTSTHHALCLLCIDLVVSVFMAAFQASPWKLISGILAIMCLLLMTTLSILLKNSFIKQNIQPAFTPGPTIELQKGSDCCSCPERWFGYRCKCYFFSNEEKTWAESRDFCASQNSSLLQLEGKQEFDFRISSKHYYWIGLSYNKINCTWLWEDGSIPSWDLFSQYNIPDPESCILYKPNATITDAECGMENHFICKKQFI</sequence>
<gene>
    <name evidence="13" type="primary">LOC102822418</name>
</gene>
<dbReference type="PANTHER" id="PTHR22800">
    <property type="entry name" value="C-TYPE LECTIN PROTEINS"/>
    <property type="match status" value="1"/>
</dbReference>
<evidence type="ECO:0000256" key="10">
    <source>
        <dbReference type="SAM" id="Phobius"/>
    </source>
</evidence>
<evidence type="ECO:0000256" key="3">
    <source>
        <dbReference type="ARBA" id="ARBA00022734"/>
    </source>
</evidence>
<evidence type="ECO:0000256" key="9">
    <source>
        <dbReference type="ARBA" id="ARBA00041489"/>
    </source>
</evidence>
<keyword evidence="12" id="KW-1185">Reference proteome</keyword>
<dbReference type="InterPro" id="IPR016187">
    <property type="entry name" value="CTDL_fold"/>
</dbReference>
<keyword evidence="6 10" id="KW-0472">Membrane</keyword>
<dbReference type="GO" id="GO:0002223">
    <property type="term" value="P:stimulatory C-type lectin receptor signaling pathway"/>
    <property type="evidence" value="ECO:0007669"/>
    <property type="project" value="TreeGrafter"/>
</dbReference>
<dbReference type="SUPFAM" id="SSF56436">
    <property type="entry name" value="C-type lectin-like"/>
    <property type="match status" value="1"/>
</dbReference>
<dbReference type="AlphaFoldDB" id="A0A9B0U4B3"/>
<dbReference type="Pfam" id="PF00059">
    <property type="entry name" value="Lectin_C"/>
    <property type="match status" value="1"/>
</dbReference>
<dbReference type="GO" id="GO:0016020">
    <property type="term" value="C:membrane"/>
    <property type="evidence" value="ECO:0007669"/>
    <property type="project" value="UniProtKB-SubCell"/>
</dbReference>
<dbReference type="RefSeq" id="XP_006875531.1">
    <property type="nucleotide sequence ID" value="XM_006875469.1"/>
</dbReference>
<keyword evidence="7" id="KW-0325">Glycoprotein</keyword>
<dbReference type="InterPro" id="IPR001304">
    <property type="entry name" value="C-type_lectin-like"/>
</dbReference>
<dbReference type="CDD" id="cd03593">
    <property type="entry name" value="CLECT_NK_receptors_like"/>
    <property type="match status" value="1"/>
</dbReference>
<dbReference type="GO" id="GO:0045954">
    <property type="term" value="P:positive regulation of natural killer cell mediated cytotoxicity"/>
    <property type="evidence" value="ECO:0007669"/>
    <property type="project" value="TreeGrafter"/>
</dbReference>
<dbReference type="InterPro" id="IPR050919">
    <property type="entry name" value="NKG2/CD94_NK_receptors"/>
</dbReference>
<evidence type="ECO:0000256" key="4">
    <source>
        <dbReference type="ARBA" id="ARBA00022968"/>
    </source>
</evidence>
<organism evidence="12 13">
    <name type="scientific">Chrysochloris asiatica</name>
    <name type="common">Cape golden mole</name>
    <dbReference type="NCBI Taxonomy" id="185453"/>
    <lineage>
        <taxon>Eukaryota</taxon>
        <taxon>Metazoa</taxon>
        <taxon>Chordata</taxon>
        <taxon>Craniata</taxon>
        <taxon>Vertebrata</taxon>
        <taxon>Euteleostomi</taxon>
        <taxon>Mammalia</taxon>
        <taxon>Eutheria</taxon>
        <taxon>Afrotheria</taxon>
        <taxon>Chrysochloridae</taxon>
        <taxon>Chrysochlorinae</taxon>
        <taxon>Chrysochloris</taxon>
    </lineage>
</organism>
<feature type="transmembrane region" description="Helical" evidence="10">
    <location>
        <begin position="73"/>
        <end position="93"/>
    </location>
</feature>